<evidence type="ECO:0000256" key="1">
    <source>
        <dbReference type="SAM" id="MobiDB-lite"/>
    </source>
</evidence>
<comment type="caution">
    <text evidence="2">The sequence shown here is derived from an EMBL/GenBank/DDBJ whole genome shotgun (WGS) entry which is preliminary data.</text>
</comment>
<protein>
    <submittedName>
        <fullName evidence="2">Uncharacterized protein</fullName>
    </submittedName>
</protein>
<feature type="compositionally biased region" description="Basic and acidic residues" evidence="1">
    <location>
        <begin position="1"/>
        <end position="16"/>
    </location>
</feature>
<dbReference type="EMBL" id="JAGKQM010001051">
    <property type="protein sequence ID" value="KAH0852495.1"/>
    <property type="molecule type" value="Genomic_DNA"/>
</dbReference>
<reference evidence="2 3" key="1">
    <citation type="submission" date="2021-05" db="EMBL/GenBank/DDBJ databases">
        <title>Genome Assembly of Synthetic Allotetraploid Brassica napus Reveals Homoeologous Exchanges between Subgenomes.</title>
        <authorList>
            <person name="Davis J.T."/>
        </authorList>
    </citation>
    <scope>NUCLEOTIDE SEQUENCE [LARGE SCALE GENOMIC DNA]</scope>
    <source>
        <strain evidence="3">cv. Da-Ae</strain>
        <tissue evidence="2">Seedling</tissue>
    </source>
</reference>
<evidence type="ECO:0000313" key="2">
    <source>
        <dbReference type="EMBL" id="KAH0852495.1"/>
    </source>
</evidence>
<gene>
    <name evidence="2" type="ORF">HID58_093971</name>
</gene>
<dbReference type="Proteomes" id="UP000824890">
    <property type="component" value="Unassembled WGS sequence"/>
</dbReference>
<name>A0ABQ7XBX1_BRANA</name>
<evidence type="ECO:0000313" key="3">
    <source>
        <dbReference type="Proteomes" id="UP000824890"/>
    </source>
</evidence>
<feature type="non-terminal residue" evidence="2">
    <location>
        <position position="118"/>
    </location>
</feature>
<feature type="region of interest" description="Disordered" evidence="1">
    <location>
        <begin position="1"/>
        <end position="32"/>
    </location>
</feature>
<feature type="non-terminal residue" evidence="2">
    <location>
        <position position="1"/>
    </location>
</feature>
<sequence length="118" mass="13744">DHWWKKNPSKRPEHKLLQLGKSDPTSTKITRHTDGGGSIWKLLHTLSSHPNFPPNSIKKKRKKKEFKVEAFIRSESPIHVEVRDKTRLVPCLKKRHVVTRCELPLVFVPATDEYTCNK</sequence>
<organism evidence="2 3">
    <name type="scientific">Brassica napus</name>
    <name type="common">Rape</name>
    <dbReference type="NCBI Taxonomy" id="3708"/>
    <lineage>
        <taxon>Eukaryota</taxon>
        <taxon>Viridiplantae</taxon>
        <taxon>Streptophyta</taxon>
        <taxon>Embryophyta</taxon>
        <taxon>Tracheophyta</taxon>
        <taxon>Spermatophyta</taxon>
        <taxon>Magnoliopsida</taxon>
        <taxon>eudicotyledons</taxon>
        <taxon>Gunneridae</taxon>
        <taxon>Pentapetalae</taxon>
        <taxon>rosids</taxon>
        <taxon>malvids</taxon>
        <taxon>Brassicales</taxon>
        <taxon>Brassicaceae</taxon>
        <taxon>Brassiceae</taxon>
        <taxon>Brassica</taxon>
    </lineage>
</organism>
<keyword evidence="3" id="KW-1185">Reference proteome</keyword>
<proteinExistence type="predicted"/>
<accession>A0ABQ7XBX1</accession>